<keyword evidence="10" id="KW-1185">Reference proteome</keyword>
<dbReference type="PIRSF" id="PIRSF015840">
    <property type="entry name" value="DUF284_TM_euk"/>
    <property type="match status" value="1"/>
</dbReference>
<evidence type="ECO:0000256" key="6">
    <source>
        <dbReference type="PIRNR" id="PIRNR015840"/>
    </source>
</evidence>
<dbReference type="InterPro" id="IPR005045">
    <property type="entry name" value="CDC50/LEM3_fam"/>
</dbReference>
<evidence type="ECO:0000256" key="4">
    <source>
        <dbReference type="ARBA" id="ARBA00022989"/>
    </source>
</evidence>
<dbReference type="AlphaFoldDB" id="A0A1E5R5K0"/>
<gene>
    <name evidence="9" type="ORF">AWRI3579_g3822</name>
</gene>
<reference evidence="10" key="1">
    <citation type="journal article" date="2016" name="Genome Announc.">
        <title>Genome sequences of three species of Hanseniaspora isolated from spontaneous wine fermentations.</title>
        <authorList>
            <person name="Sternes P.R."/>
            <person name="Lee D."/>
            <person name="Kutyna D.R."/>
            <person name="Borneman A.R."/>
        </authorList>
    </citation>
    <scope>NUCLEOTIDE SEQUENCE [LARGE SCALE GENOMIC DNA]</scope>
    <source>
        <strain evidence="10">AWRI3579</strain>
    </source>
</reference>
<dbReference type="STRING" id="56408.A0A1E5R5K0"/>
<dbReference type="Pfam" id="PF03381">
    <property type="entry name" value="CDC50"/>
    <property type="match status" value="1"/>
</dbReference>
<dbReference type="EMBL" id="LPNM01000010">
    <property type="protein sequence ID" value="OEJ82148.1"/>
    <property type="molecule type" value="Genomic_DNA"/>
</dbReference>
<dbReference type="PANTHER" id="PTHR10926">
    <property type="entry name" value="CELL CYCLE CONTROL PROTEIN 50"/>
    <property type="match status" value="1"/>
</dbReference>
<evidence type="ECO:0000256" key="5">
    <source>
        <dbReference type="ARBA" id="ARBA00023136"/>
    </source>
</evidence>
<evidence type="ECO:0000256" key="1">
    <source>
        <dbReference type="ARBA" id="ARBA00004370"/>
    </source>
</evidence>
<keyword evidence="3 8" id="KW-0812">Transmembrane</keyword>
<dbReference type="Proteomes" id="UP000095728">
    <property type="component" value="Unassembled WGS sequence"/>
</dbReference>
<feature type="compositionally biased region" description="Acidic residues" evidence="7">
    <location>
        <begin position="41"/>
        <end position="59"/>
    </location>
</feature>
<dbReference type="PANTHER" id="PTHR10926:SF20">
    <property type="entry name" value="PHOSPHOLIPID-TRANSPORTING ATPASE ACCESSORY SUBUNIT LEM3"/>
    <property type="match status" value="1"/>
</dbReference>
<dbReference type="GO" id="GO:0005783">
    <property type="term" value="C:endoplasmic reticulum"/>
    <property type="evidence" value="ECO:0007669"/>
    <property type="project" value="TreeGrafter"/>
</dbReference>
<evidence type="ECO:0000313" key="9">
    <source>
        <dbReference type="EMBL" id="OEJ82148.1"/>
    </source>
</evidence>
<feature type="region of interest" description="Disordered" evidence="7">
    <location>
        <begin position="31"/>
        <end position="75"/>
    </location>
</feature>
<evidence type="ECO:0000256" key="7">
    <source>
        <dbReference type="SAM" id="MobiDB-lite"/>
    </source>
</evidence>
<name>A0A1E5R5K0_9ASCO</name>
<dbReference type="OrthoDB" id="340608at2759"/>
<protein>
    <submittedName>
        <fullName evidence="9">Alkylphosphocholine resistance protein LEM3</fullName>
    </submittedName>
</protein>
<dbReference type="GO" id="GO:0005794">
    <property type="term" value="C:Golgi apparatus"/>
    <property type="evidence" value="ECO:0007669"/>
    <property type="project" value="TreeGrafter"/>
</dbReference>
<dbReference type="InParanoid" id="A0A1E5R5K0"/>
<proteinExistence type="inferred from homology"/>
<dbReference type="GO" id="GO:0005886">
    <property type="term" value="C:plasma membrane"/>
    <property type="evidence" value="ECO:0007669"/>
    <property type="project" value="TreeGrafter"/>
</dbReference>
<keyword evidence="5 6" id="KW-0472">Membrane</keyword>
<dbReference type="FunCoup" id="A0A1E5R5K0">
    <property type="interactions" value="311"/>
</dbReference>
<evidence type="ECO:0000256" key="2">
    <source>
        <dbReference type="ARBA" id="ARBA00009457"/>
    </source>
</evidence>
<evidence type="ECO:0000256" key="8">
    <source>
        <dbReference type="SAM" id="Phobius"/>
    </source>
</evidence>
<comment type="subcellular location">
    <subcellularLocation>
        <location evidence="1">Membrane</location>
    </subcellularLocation>
</comment>
<evidence type="ECO:0000256" key="3">
    <source>
        <dbReference type="ARBA" id="ARBA00022692"/>
    </source>
</evidence>
<comment type="similarity">
    <text evidence="2 6">Belongs to the CDC50/LEM3 family.</text>
</comment>
<accession>A0A1E5R5K0</accession>
<feature type="transmembrane region" description="Helical" evidence="8">
    <location>
        <begin position="395"/>
        <end position="415"/>
    </location>
</feature>
<dbReference type="GO" id="GO:0045332">
    <property type="term" value="P:phospholipid translocation"/>
    <property type="evidence" value="ECO:0007669"/>
    <property type="project" value="UniProtKB-UniRule"/>
</dbReference>
<sequence length="436" mass="49604">MTSQLASKGKNLGDFFKFKNGGFKLSSLNHFNNKNGSQEEVVPEEEEVDASEFEDDDEFEEKKDPHSRRPKNTPFVQQRIPSYNPIFTPRLTLSIYLILAGIFILFGGILLAMYQRTDQVILYYQECSSSAPQDDFGTIPTEYVDTHFHKTNKSYVFDAQWKYTPLDSSSEYMGDENGTCTLKFTTPYELPHPLYMSYLVKNFYPNHRRYALSFNEDQINGVKTSISDVKESTGISCKVLHQDDNGKQLYPCGLIANAMFNDSFDLTLTNTENSSNSYDLTNKGISWSTNPDRFKKTKLSYDQIAPPPYWEKKFPNGYNSTNVPDISTWEEFQNWMDNPALPVFSKLLGKSSEKKKLTSGTYELDIELNWPVSMYKGKKAFFLTHGSPVGGYNDFLGITYLIGGLICLAVAVLIIGMKLLSGRKTADPSLLSWYKE</sequence>
<feature type="transmembrane region" description="Helical" evidence="8">
    <location>
        <begin position="93"/>
        <end position="114"/>
    </location>
</feature>
<keyword evidence="4 8" id="KW-1133">Transmembrane helix</keyword>
<evidence type="ECO:0000313" key="10">
    <source>
        <dbReference type="Proteomes" id="UP000095728"/>
    </source>
</evidence>
<comment type="caution">
    <text evidence="9">The sequence shown here is derived from an EMBL/GenBank/DDBJ whole genome shotgun (WGS) entry which is preliminary data.</text>
</comment>
<organism evidence="9 10">
    <name type="scientific">Hanseniaspora osmophila</name>
    <dbReference type="NCBI Taxonomy" id="56408"/>
    <lineage>
        <taxon>Eukaryota</taxon>
        <taxon>Fungi</taxon>
        <taxon>Dikarya</taxon>
        <taxon>Ascomycota</taxon>
        <taxon>Saccharomycotina</taxon>
        <taxon>Saccharomycetes</taxon>
        <taxon>Saccharomycodales</taxon>
        <taxon>Saccharomycodaceae</taxon>
        <taxon>Hanseniaspora</taxon>
    </lineage>
</organism>